<reference evidence="3" key="1">
    <citation type="journal article" date="2015" name="Genome Announc.">
        <title>Genome sequence of the AIDS-associated pathogen Penicillium marneffei (ATCC18224) and its near taxonomic relative Talaromyces stipitatus (ATCC10500).</title>
        <authorList>
            <person name="Nierman W.C."/>
            <person name="Fedorova-Abrams N.D."/>
            <person name="Andrianopoulos A."/>
        </authorList>
    </citation>
    <scope>NUCLEOTIDE SEQUENCE [LARGE SCALE GENOMIC DNA]</scope>
    <source>
        <strain evidence="3">ATCC 18224 / CBS 334.59 / QM 7333</strain>
    </source>
</reference>
<feature type="compositionally biased region" description="Basic and acidic residues" evidence="1">
    <location>
        <begin position="104"/>
        <end position="113"/>
    </location>
</feature>
<dbReference type="EMBL" id="DS995903">
    <property type="protein sequence ID" value="EEA21756.1"/>
    <property type="molecule type" value="Genomic_DNA"/>
</dbReference>
<accession>B6QKX9</accession>
<feature type="compositionally biased region" description="Basic and acidic residues" evidence="1">
    <location>
        <begin position="36"/>
        <end position="79"/>
    </location>
</feature>
<proteinExistence type="predicted"/>
<dbReference type="OrthoDB" id="4227165at2759"/>
<feature type="compositionally biased region" description="Polar residues" evidence="1">
    <location>
        <begin position="207"/>
        <end position="218"/>
    </location>
</feature>
<protein>
    <submittedName>
        <fullName evidence="2">Uncharacterized protein</fullName>
    </submittedName>
</protein>
<feature type="compositionally biased region" description="Basic and acidic residues" evidence="1">
    <location>
        <begin position="166"/>
        <end position="176"/>
    </location>
</feature>
<feature type="region of interest" description="Disordered" evidence="1">
    <location>
        <begin position="207"/>
        <end position="229"/>
    </location>
</feature>
<dbReference type="VEuPathDB" id="FungiDB:PMAA_055520"/>
<feature type="region of interest" description="Disordered" evidence="1">
    <location>
        <begin position="1"/>
        <end position="24"/>
    </location>
</feature>
<evidence type="ECO:0000313" key="2">
    <source>
        <dbReference type="EMBL" id="EEA21756.1"/>
    </source>
</evidence>
<dbReference type="PhylomeDB" id="B6QKX9"/>
<organism evidence="2 3">
    <name type="scientific">Talaromyces marneffei (strain ATCC 18224 / CBS 334.59 / QM 7333)</name>
    <name type="common">Penicillium marneffei</name>
    <dbReference type="NCBI Taxonomy" id="441960"/>
    <lineage>
        <taxon>Eukaryota</taxon>
        <taxon>Fungi</taxon>
        <taxon>Dikarya</taxon>
        <taxon>Ascomycota</taxon>
        <taxon>Pezizomycotina</taxon>
        <taxon>Eurotiomycetes</taxon>
        <taxon>Eurotiomycetidae</taxon>
        <taxon>Eurotiales</taxon>
        <taxon>Trichocomaceae</taxon>
        <taxon>Talaromyces</taxon>
        <taxon>Talaromyces sect. Talaromyces</taxon>
    </lineage>
</organism>
<sequence length="430" mass="48887">MPPQQPRRILEKSRTVRRRYQRSNKRFEFSASQIQRIEREEEREKKAKQLREREKKKLANQKKKAEKETKEREERRRLGIPDPTSCKIPASQPLLVNFFGAGKRNGDEVKEQPEADTEDSAATQESEASEEQELIEVTEDDRKQESISPLQKEEPDVMMHQQEAQQSDKTDDTAKCTSEEFSDLATELGDDWLDDVDLEQHMASIENSQKSLTSSAATHNDDQPTEPAQTAMNNWAGMTESFEDDTSLMLQSLDPTVFERFETQQPILDLNEVNKTATSSLSVSSNVGTHNAQYENHRANFLTPTNFRNASPVANLQTTTCQPPREFTTQSQQFAQERQLRTTATTCNMRTPLIHNSPSRGTFKKPAVAASIQPRGHLHFSPKKSLHHSTKINAIQKVYPQSHFDAEDEFGDLPLSTQDVRDLDSMVGLG</sequence>
<feature type="region of interest" description="Disordered" evidence="1">
    <location>
        <begin position="36"/>
        <end position="176"/>
    </location>
</feature>
<evidence type="ECO:0000256" key="1">
    <source>
        <dbReference type="SAM" id="MobiDB-lite"/>
    </source>
</evidence>
<feature type="compositionally biased region" description="Basic and acidic residues" evidence="1">
    <location>
        <begin position="140"/>
        <end position="157"/>
    </location>
</feature>
<dbReference type="AlphaFoldDB" id="B6QKX9"/>
<gene>
    <name evidence="2" type="ORF">PMAA_055520</name>
</gene>
<keyword evidence="3" id="KW-1185">Reference proteome</keyword>
<feature type="compositionally biased region" description="Basic residues" evidence="1">
    <location>
        <begin position="15"/>
        <end position="24"/>
    </location>
</feature>
<name>B6QKX9_TALMQ</name>
<evidence type="ECO:0000313" key="3">
    <source>
        <dbReference type="Proteomes" id="UP000001294"/>
    </source>
</evidence>
<dbReference type="Proteomes" id="UP000001294">
    <property type="component" value="Unassembled WGS sequence"/>
</dbReference>
<dbReference type="HOGENOM" id="CLU_573877_0_0_1"/>
<feature type="compositionally biased region" description="Acidic residues" evidence="1">
    <location>
        <begin position="127"/>
        <end position="139"/>
    </location>
</feature>